<evidence type="ECO:0008006" key="3">
    <source>
        <dbReference type="Google" id="ProtNLM"/>
    </source>
</evidence>
<dbReference type="AlphaFoldDB" id="A0A2C5WPL2"/>
<evidence type="ECO:0000313" key="1">
    <source>
        <dbReference type="EMBL" id="PHH49065.1"/>
    </source>
</evidence>
<proteinExistence type="predicted"/>
<reference evidence="1 2" key="2">
    <citation type="journal article" date="2013" name="IMA Fungus">
        <title>IMA Genome-F 1: Ceratocystis fimbriata: Draft nuclear genome sequence for the plant pathogen, Ceratocystis fimbriata.</title>
        <authorList>
            <person name="Wilken P.M."/>
            <person name="Steenkamp E.T."/>
            <person name="Wingfield M.J."/>
            <person name="de Beer Z.W."/>
            <person name="Wingfield B.D."/>
        </authorList>
    </citation>
    <scope>NUCLEOTIDE SEQUENCE [LARGE SCALE GENOMIC DNA]</scope>
    <source>
        <strain evidence="1 2">CBS 114723</strain>
    </source>
</reference>
<evidence type="ECO:0000313" key="2">
    <source>
        <dbReference type="Proteomes" id="UP000222788"/>
    </source>
</evidence>
<name>A0A2C5WPL2_9PEZI</name>
<accession>A0A2C5WPL2</accession>
<dbReference type="EMBL" id="APWK03000312">
    <property type="protein sequence ID" value="PHH49065.1"/>
    <property type="molecule type" value="Genomic_DNA"/>
</dbReference>
<comment type="caution">
    <text evidence="1">The sequence shown here is derived from an EMBL/GenBank/DDBJ whole genome shotgun (WGS) entry which is preliminary data.</text>
</comment>
<organism evidence="1 2">
    <name type="scientific">Ceratocystis fimbriata CBS 114723</name>
    <dbReference type="NCBI Taxonomy" id="1035309"/>
    <lineage>
        <taxon>Eukaryota</taxon>
        <taxon>Fungi</taxon>
        <taxon>Dikarya</taxon>
        <taxon>Ascomycota</taxon>
        <taxon>Pezizomycotina</taxon>
        <taxon>Sordariomycetes</taxon>
        <taxon>Hypocreomycetidae</taxon>
        <taxon>Microascales</taxon>
        <taxon>Ceratocystidaceae</taxon>
        <taxon>Ceratocystis</taxon>
    </lineage>
</organism>
<protein>
    <recommendedName>
        <fullName evidence="3">Reverse transcriptase Ty1/copia-type domain-containing protein</fullName>
    </recommendedName>
</protein>
<gene>
    <name evidence="1" type="ORF">CFIMG_008025RA00001</name>
</gene>
<dbReference type="Proteomes" id="UP000222788">
    <property type="component" value="Unassembled WGS sequence"/>
</dbReference>
<keyword evidence="2" id="KW-1185">Reference proteome</keyword>
<reference evidence="1 2" key="1">
    <citation type="journal article" date="2013" name="Fungal Biol.">
        <title>Analysis of microsatellite markers in the genome of the plant pathogen Ceratocystis fimbriata.</title>
        <authorList>
            <person name="Simpson M.C."/>
            <person name="Wilken P.M."/>
            <person name="Coetzee M.P."/>
            <person name="Wingfield M.J."/>
            <person name="Wingfield B.D."/>
        </authorList>
    </citation>
    <scope>NUCLEOTIDE SEQUENCE [LARGE SCALE GENOMIC DNA]</scope>
    <source>
        <strain evidence="1 2">CBS 114723</strain>
    </source>
</reference>
<dbReference type="OrthoDB" id="413361at2759"/>
<sequence>MSREASDTLDAISSLSNTLQLRDLGPVSSFLGIKVEHLPTALGISQKPKIEKLVEKMNLSQCRGASLPISDDNLIDQESEPLSESEHERHIILGDAAGIKNAQSHDLVSPGT</sequence>